<dbReference type="AlphaFoldDB" id="A0A8B9PLP9"/>
<evidence type="ECO:0000313" key="2">
    <source>
        <dbReference type="Proteomes" id="UP000694424"/>
    </source>
</evidence>
<sequence length="70" mass="8156">SQLCRSPQYPSLLEEGLDLYIIVFIRFNEHLYPVLLQSLVPQEPSHQTVFTYSPATRSEHRQGSVWLVQI</sequence>
<accession>A0A8B9PLP9</accession>
<name>A0A8B9PLP9_APTOW</name>
<reference evidence="1" key="2">
    <citation type="submission" date="2025-09" db="UniProtKB">
        <authorList>
            <consortium name="Ensembl"/>
        </authorList>
    </citation>
    <scope>IDENTIFICATION</scope>
</reference>
<evidence type="ECO:0000313" key="1">
    <source>
        <dbReference type="Ensembl" id="ENSAOWP00000011787.1"/>
    </source>
</evidence>
<reference evidence="1" key="1">
    <citation type="submission" date="2025-08" db="UniProtKB">
        <authorList>
            <consortium name="Ensembl"/>
        </authorList>
    </citation>
    <scope>IDENTIFICATION</scope>
</reference>
<dbReference type="Ensembl" id="ENSAOWT00000013412.1">
    <property type="protein sequence ID" value="ENSAOWP00000011787.1"/>
    <property type="gene ID" value="ENSAOWG00000008096.1"/>
</dbReference>
<proteinExistence type="predicted"/>
<dbReference type="Proteomes" id="UP000694424">
    <property type="component" value="Unplaced"/>
</dbReference>
<protein>
    <submittedName>
        <fullName evidence="1">Uncharacterized protein</fullName>
    </submittedName>
</protein>
<organism evidence="1 2">
    <name type="scientific">Apteryx owenii</name>
    <name type="common">Little spotted kiwi</name>
    <dbReference type="NCBI Taxonomy" id="8824"/>
    <lineage>
        <taxon>Eukaryota</taxon>
        <taxon>Metazoa</taxon>
        <taxon>Chordata</taxon>
        <taxon>Craniata</taxon>
        <taxon>Vertebrata</taxon>
        <taxon>Euteleostomi</taxon>
        <taxon>Archelosauria</taxon>
        <taxon>Archosauria</taxon>
        <taxon>Dinosauria</taxon>
        <taxon>Saurischia</taxon>
        <taxon>Theropoda</taxon>
        <taxon>Coelurosauria</taxon>
        <taxon>Aves</taxon>
        <taxon>Palaeognathae</taxon>
        <taxon>Apterygiformes</taxon>
        <taxon>Apterygidae</taxon>
        <taxon>Apteryx</taxon>
    </lineage>
</organism>
<keyword evidence="2" id="KW-1185">Reference proteome</keyword>